<name>A0A0F9NI28_9ZZZZ</name>
<accession>A0A0F9NI28</accession>
<comment type="caution">
    <text evidence="1">The sequence shown here is derived from an EMBL/GenBank/DDBJ whole genome shotgun (WGS) entry which is preliminary data.</text>
</comment>
<dbReference type="EMBL" id="LAZR01008100">
    <property type="protein sequence ID" value="KKM80977.1"/>
    <property type="molecule type" value="Genomic_DNA"/>
</dbReference>
<protein>
    <submittedName>
        <fullName evidence="1">Uncharacterized protein</fullName>
    </submittedName>
</protein>
<organism evidence="1">
    <name type="scientific">marine sediment metagenome</name>
    <dbReference type="NCBI Taxonomy" id="412755"/>
    <lineage>
        <taxon>unclassified sequences</taxon>
        <taxon>metagenomes</taxon>
        <taxon>ecological metagenomes</taxon>
    </lineage>
</organism>
<evidence type="ECO:0000313" key="1">
    <source>
        <dbReference type="EMBL" id="KKM80977.1"/>
    </source>
</evidence>
<reference evidence="1" key="1">
    <citation type="journal article" date="2015" name="Nature">
        <title>Complex archaea that bridge the gap between prokaryotes and eukaryotes.</title>
        <authorList>
            <person name="Spang A."/>
            <person name="Saw J.H."/>
            <person name="Jorgensen S.L."/>
            <person name="Zaremba-Niedzwiedzka K."/>
            <person name="Martijn J."/>
            <person name="Lind A.E."/>
            <person name="van Eijk R."/>
            <person name="Schleper C."/>
            <person name="Guy L."/>
            <person name="Ettema T.J."/>
        </authorList>
    </citation>
    <scope>NUCLEOTIDE SEQUENCE</scope>
</reference>
<proteinExistence type="predicted"/>
<gene>
    <name evidence="1" type="ORF">LCGC14_1334470</name>
</gene>
<sequence length="74" mass="8467">MKAHLIAGNQITLETDNGNLFTIRDVDGQLNITPVIGTQKTLEVRMRKLGVYTWPQNEQADPYRVDEVRLDIQN</sequence>
<dbReference type="AlphaFoldDB" id="A0A0F9NI28"/>